<dbReference type="Pfam" id="PF10057">
    <property type="entry name" value="MpsC"/>
    <property type="match status" value="1"/>
</dbReference>
<sequence>MHESQQPPSLRISSEISRIYKARYGRGPEKITVHLHDDSVVCLLRDVNTTAQSALVDAGRVAVAQAVHGELQLSMADEMTAAVEAATGRRVSGYVPGFNAEISATTDVFFLEPAGD</sequence>
<organism evidence="2">
    <name type="scientific">freshwater metagenome</name>
    <dbReference type="NCBI Taxonomy" id="449393"/>
    <lineage>
        <taxon>unclassified sequences</taxon>
        <taxon>metagenomes</taxon>
        <taxon>ecological metagenomes</taxon>
    </lineage>
</organism>
<accession>A0A6J7H8Y3</accession>
<dbReference type="InterPro" id="IPR018745">
    <property type="entry name" value="MpsC"/>
</dbReference>
<proteinExistence type="predicted"/>
<evidence type="ECO:0000259" key="1">
    <source>
        <dbReference type="Pfam" id="PF10057"/>
    </source>
</evidence>
<protein>
    <submittedName>
        <fullName evidence="2">Unannotated protein</fullName>
    </submittedName>
</protein>
<evidence type="ECO:0000313" key="2">
    <source>
        <dbReference type="EMBL" id="CAB4917497.1"/>
    </source>
</evidence>
<dbReference type="AlphaFoldDB" id="A0A6J7H8Y3"/>
<reference evidence="2" key="1">
    <citation type="submission" date="2020-05" db="EMBL/GenBank/DDBJ databases">
        <authorList>
            <person name="Chiriac C."/>
            <person name="Salcher M."/>
            <person name="Ghai R."/>
            <person name="Kavagutti S V."/>
        </authorList>
    </citation>
    <scope>NUCLEOTIDE SEQUENCE</scope>
</reference>
<feature type="domain" description="Na+-translocating membrane potential-generating system MpsC" evidence="1">
    <location>
        <begin position="11"/>
        <end position="108"/>
    </location>
</feature>
<dbReference type="EMBL" id="CAFBMK010000089">
    <property type="protein sequence ID" value="CAB4917497.1"/>
    <property type="molecule type" value="Genomic_DNA"/>
</dbReference>
<name>A0A6J7H8Y3_9ZZZZ</name>
<gene>
    <name evidence="2" type="ORF">UFOPK3564_01651</name>
</gene>